<feature type="region of interest" description="Disordered" evidence="5">
    <location>
        <begin position="94"/>
        <end position="126"/>
    </location>
</feature>
<keyword evidence="3" id="KW-0804">Transcription</keyword>
<evidence type="ECO:0000313" key="7">
    <source>
        <dbReference type="EMBL" id="KAJ8761316.1"/>
    </source>
</evidence>
<evidence type="ECO:0000256" key="1">
    <source>
        <dbReference type="ARBA" id="ARBA00004123"/>
    </source>
</evidence>
<evidence type="ECO:0000256" key="3">
    <source>
        <dbReference type="ARBA" id="ARBA00023163"/>
    </source>
</evidence>
<dbReference type="PROSITE" id="PS50888">
    <property type="entry name" value="BHLH"/>
    <property type="match status" value="1"/>
</dbReference>
<dbReference type="Pfam" id="PF00010">
    <property type="entry name" value="HLH"/>
    <property type="match status" value="1"/>
</dbReference>
<dbReference type="PANTHER" id="PTHR12565">
    <property type="entry name" value="STEROL REGULATORY ELEMENT-BINDING PROTEIN"/>
    <property type="match status" value="1"/>
</dbReference>
<dbReference type="InterPro" id="IPR024097">
    <property type="entry name" value="bHLH_ZIP_TF"/>
</dbReference>
<dbReference type="PANTHER" id="PTHR12565:SF184">
    <property type="entry name" value="BHLH TRANSCRIPTION FACTOR"/>
    <property type="match status" value="1"/>
</dbReference>
<keyword evidence="2" id="KW-0805">Transcription regulation</keyword>
<sequence>MAEFEEYLQTLRPYQPSTEMDMNVEMMKQQAESNPSMLENLSVAGFSVLQHSFLAHQQPEFPASDCHNNLFSALQPDILSSSPIVHTVISNQNNTFSESSENRKEMEQSSSNSKGLGKRTKGKNKIKEVEKAEEIIHFRAKRGQATDSHSIAERVRREKINNKLQYLQDIVPGCHKAMGMALMLEEIINYVHSLHNQIEFLSMQLAAASSSYDQNLEIISSKNAQGPNSPEANEMKKWPRGQYGELNFLKPTWSI</sequence>
<dbReference type="GO" id="GO:0005634">
    <property type="term" value="C:nucleus"/>
    <property type="evidence" value="ECO:0007669"/>
    <property type="project" value="UniProtKB-SubCell"/>
</dbReference>
<dbReference type="GO" id="GO:0046983">
    <property type="term" value="F:protein dimerization activity"/>
    <property type="evidence" value="ECO:0007669"/>
    <property type="project" value="InterPro"/>
</dbReference>
<evidence type="ECO:0000256" key="5">
    <source>
        <dbReference type="SAM" id="MobiDB-lite"/>
    </source>
</evidence>
<reference evidence="7 8" key="1">
    <citation type="submission" date="2021-09" db="EMBL/GenBank/DDBJ databases">
        <title>Genomic insights and catalytic innovation underlie evolution of tropane alkaloids biosynthesis.</title>
        <authorList>
            <person name="Wang Y.-J."/>
            <person name="Tian T."/>
            <person name="Huang J.-P."/>
            <person name="Huang S.-X."/>
        </authorList>
    </citation>
    <scope>NUCLEOTIDE SEQUENCE [LARGE SCALE GENOMIC DNA]</scope>
    <source>
        <strain evidence="7">KIB-2018</strain>
        <tissue evidence="7">Leaf</tissue>
    </source>
</reference>
<dbReference type="InterPro" id="IPR036638">
    <property type="entry name" value="HLH_DNA-bd_sf"/>
</dbReference>
<protein>
    <recommendedName>
        <fullName evidence="6">BHLH domain-containing protein</fullName>
    </recommendedName>
</protein>
<dbReference type="Proteomes" id="UP001159364">
    <property type="component" value="Linkage Group LG06"/>
</dbReference>
<proteinExistence type="predicted"/>
<dbReference type="EMBL" id="JAIWQS010000006">
    <property type="protein sequence ID" value="KAJ8761316.1"/>
    <property type="molecule type" value="Genomic_DNA"/>
</dbReference>
<evidence type="ECO:0000313" key="8">
    <source>
        <dbReference type="Proteomes" id="UP001159364"/>
    </source>
</evidence>
<dbReference type="InterPro" id="IPR011598">
    <property type="entry name" value="bHLH_dom"/>
</dbReference>
<evidence type="ECO:0000256" key="4">
    <source>
        <dbReference type="ARBA" id="ARBA00023242"/>
    </source>
</evidence>
<dbReference type="Gene3D" id="4.10.280.10">
    <property type="entry name" value="Helix-loop-helix DNA-binding domain"/>
    <property type="match status" value="1"/>
</dbReference>
<comment type="caution">
    <text evidence="7">The sequence shown here is derived from an EMBL/GenBank/DDBJ whole genome shotgun (WGS) entry which is preliminary data.</text>
</comment>
<evidence type="ECO:0000256" key="2">
    <source>
        <dbReference type="ARBA" id="ARBA00023015"/>
    </source>
</evidence>
<feature type="domain" description="BHLH" evidence="6">
    <location>
        <begin position="144"/>
        <end position="194"/>
    </location>
</feature>
<evidence type="ECO:0000259" key="6">
    <source>
        <dbReference type="PROSITE" id="PS50888"/>
    </source>
</evidence>
<comment type="subcellular location">
    <subcellularLocation>
        <location evidence="1">Nucleus</location>
    </subcellularLocation>
</comment>
<name>A0AAV8T3J6_9ROSI</name>
<dbReference type="SMART" id="SM00353">
    <property type="entry name" value="HLH"/>
    <property type="match status" value="1"/>
</dbReference>
<keyword evidence="4" id="KW-0539">Nucleus</keyword>
<dbReference type="AlphaFoldDB" id="A0AAV8T3J6"/>
<dbReference type="SUPFAM" id="SSF47459">
    <property type="entry name" value="HLH, helix-loop-helix DNA-binding domain"/>
    <property type="match status" value="1"/>
</dbReference>
<gene>
    <name evidence="7" type="ORF">K2173_001372</name>
</gene>
<dbReference type="GO" id="GO:0003700">
    <property type="term" value="F:DNA-binding transcription factor activity"/>
    <property type="evidence" value="ECO:0007669"/>
    <property type="project" value="TreeGrafter"/>
</dbReference>
<keyword evidence="8" id="KW-1185">Reference proteome</keyword>
<organism evidence="7 8">
    <name type="scientific">Erythroxylum novogranatense</name>
    <dbReference type="NCBI Taxonomy" id="1862640"/>
    <lineage>
        <taxon>Eukaryota</taxon>
        <taxon>Viridiplantae</taxon>
        <taxon>Streptophyta</taxon>
        <taxon>Embryophyta</taxon>
        <taxon>Tracheophyta</taxon>
        <taxon>Spermatophyta</taxon>
        <taxon>Magnoliopsida</taxon>
        <taxon>eudicotyledons</taxon>
        <taxon>Gunneridae</taxon>
        <taxon>Pentapetalae</taxon>
        <taxon>rosids</taxon>
        <taxon>fabids</taxon>
        <taxon>Malpighiales</taxon>
        <taxon>Erythroxylaceae</taxon>
        <taxon>Erythroxylum</taxon>
    </lineage>
</organism>
<accession>A0AAV8T3J6</accession>